<dbReference type="EMBL" id="FNAY01000001">
    <property type="protein sequence ID" value="SDE42383.1"/>
    <property type="molecule type" value="Genomic_DNA"/>
</dbReference>
<dbReference type="SUPFAM" id="SSF49879">
    <property type="entry name" value="SMAD/FHA domain"/>
    <property type="match status" value="1"/>
</dbReference>
<dbReference type="InterPro" id="IPR008984">
    <property type="entry name" value="SMAD_FHA_dom_sf"/>
</dbReference>
<dbReference type="InterPro" id="IPR000253">
    <property type="entry name" value="FHA_dom"/>
</dbReference>
<evidence type="ECO:0000259" key="1">
    <source>
        <dbReference type="PROSITE" id="PS50006"/>
    </source>
</evidence>
<dbReference type="CDD" id="cd00060">
    <property type="entry name" value="FHA"/>
    <property type="match status" value="1"/>
</dbReference>
<dbReference type="Gene3D" id="2.60.200.20">
    <property type="match status" value="1"/>
</dbReference>
<proteinExistence type="predicted"/>
<sequence length="201" mass="21407">MGGTDKTSWLEGLEHDADAPFAETDPANAYTETLGAGWTDTTVTPLGEAKTVLSTSARADRTQIAIGRAIEEDGAAAMEDPVTGWLVVIKGPGMGRSMQIGAGLNTLGRSDEERVPMPFGDPQISSHDHLRIIYDDESRSFMAVPGTGKNVSRMNGQIIAMPVTLENYATIQLTKQTAVRFVAFCNAGFDWADLAGDGEGK</sequence>
<dbReference type="PROSITE" id="PS50006">
    <property type="entry name" value="FHA_DOMAIN"/>
    <property type="match status" value="1"/>
</dbReference>
<feature type="domain" description="FHA" evidence="1">
    <location>
        <begin position="105"/>
        <end position="159"/>
    </location>
</feature>
<name>A0A1G7CT07_RHOCA</name>
<dbReference type="Proteomes" id="UP000183812">
    <property type="component" value="Unassembled WGS sequence"/>
</dbReference>
<reference evidence="2 3" key="1">
    <citation type="submission" date="2016-10" db="EMBL/GenBank/DDBJ databases">
        <authorList>
            <person name="de Groot N.N."/>
        </authorList>
    </citation>
    <scope>NUCLEOTIDE SEQUENCE [LARGE SCALE GENOMIC DNA]</scope>
    <source>
        <strain evidence="3">DSM 938 / 37b4</strain>
    </source>
</reference>
<evidence type="ECO:0000313" key="2">
    <source>
        <dbReference type="EMBL" id="SDE42383.1"/>
    </source>
</evidence>
<dbReference type="RefSeq" id="WP_074552573.1">
    <property type="nucleotide sequence ID" value="NZ_CP119563.1"/>
</dbReference>
<evidence type="ECO:0000313" key="3">
    <source>
        <dbReference type="Proteomes" id="UP000183812"/>
    </source>
</evidence>
<dbReference type="AlphaFoldDB" id="A0A1G7CT07"/>
<accession>A0A1G7CT07</accession>
<protein>
    <recommendedName>
        <fullName evidence="1">FHA domain-containing protein</fullName>
    </recommendedName>
</protein>
<dbReference type="OrthoDB" id="370565at2"/>
<gene>
    <name evidence="2" type="ORF">SAMN04244550_00369</name>
</gene>
<organism evidence="2 3">
    <name type="scientific">Rhodobacter capsulatus</name>
    <name type="common">Rhodopseudomonas capsulata</name>
    <dbReference type="NCBI Taxonomy" id="1061"/>
    <lineage>
        <taxon>Bacteria</taxon>
        <taxon>Pseudomonadati</taxon>
        <taxon>Pseudomonadota</taxon>
        <taxon>Alphaproteobacteria</taxon>
        <taxon>Rhodobacterales</taxon>
        <taxon>Rhodobacter group</taxon>
        <taxon>Rhodobacter</taxon>
    </lineage>
</organism>